<dbReference type="GeneID" id="81442380"/>
<name>A0A9W9RRZ1_9EURO</name>
<dbReference type="RefSeq" id="XP_056552201.1">
    <property type="nucleotide sequence ID" value="XM_056703201.1"/>
</dbReference>
<dbReference type="AlphaFoldDB" id="A0A9W9RRZ1"/>
<dbReference type="EMBL" id="JAPZBS010000008">
    <property type="protein sequence ID" value="KAJ5364575.1"/>
    <property type="molecule type" value="Genomic_DNA"/>
</dbReference>
<gene>
    <name evidence="1" type="ORF">N7496_010288</name>
</gene>
<reference evidence="1" key="2">
    <citation type="journal article" date="2023" name="IMA Fungus">
        <title>Comparative genomic study of the Penicillium genus elucidates a diverse pangenome and 15 lateral gene transfer events.</title>
        <authorList>
            <person name="Petersen C."/>
            <person name="Sorensen T."/>
            <person name="Nielsen M.R."/>
            <person name="Sondergaard T.E."/>
            <person name="Sorensen J.L."/>
            <person name="Fitzpatrick D.A."/>
            <person name="Frisvad J.C."/>
            <person name="Nielsen K.L."/>
        </authorList>
    </citation>
    <scope>NUCLEOTIDE SEQUENCE</scope>
    <source>
        <strain evidence="1">IBT 29864</strain>
    </source>
</reference>
<evidence type="ECO:0000313" key="2">
    <source>
        <dbReference type="Proteomes" id="UP001147782"/>
    </source>
</evidence>
<protein>
    <submittedName>
        <fullName evidence="1">Uncharacterized protein</fullName>
    </submittedName>
</protein>
<proteinExistence type="predicted"/>
<accession>A0A9W9RRZ1</accession>
<comment type="caution">
    <text evidence="1">The sequence shown here is derived from an EMBL/GenBank/DDBJ whole genome shotgun (WGS) entry which is preliminary data.</text>
</comment>
<keyword evidence="2" id="KW-1185">Reference proteome</keyword>
<organism evidence="1 2">
    <name type="scientific">Penicillium cataractarum</name>
    <dbReference type="NCBI Taxonomy" id="2100454"/>
    <lineage>
        <taxon>Eukaryota</taxon>
        <taxon>Fungi</taxon>
        <taxon>Dikarya</taxon>
        <taxon>Ascomycota</taxon>
        <taxon>Pezizomycotina</taxon>
        <taxon>Eurotiomycetes</taxon>
        <taxon>Eurotiomycetidae</taxon>
        <taxon>Eurotiales</taxon>
        <taxon>Aspergillaceae</taxon>
        <taxon>Penicillium</taxon>
    </lineage>
</organism>
<dbReference type="Proteomes" id="UP001147782">
    <property type="component" value="Unassembled WGS sequence"/>
</dbReference>
<sequence length="83" mass="9191">MYHTPGDIIVSPRIRAAESITRESAAASSWSESDLLCWEPGDRETAKEAEYVGKGGGLARAVRRMSYKAPQESGCAFQRSRWN</sequence>
<reference evidence="1" key="1">
    <citation type="submission" date="2022-11" db="EMBL/GenBank/DDBJ databases">
        <authorList>
            <person name="Petersen C."/>
        </authorList>
    </citation>
    <scope>NUCLEOTIDE SEQUENCE</scope>
    <source>
        <strain evidence="1">IBT 29864</strain>
    </source>
</reference>
<evidence type="ECO:0000313" key="1">
    <source>
        <dbReference type="EMBL" id="KAJ5364575.1"/>
    </source>
</evidence>
<dbReference type="OrthoDB" id="10523733at2759"/>